<dbReference type="RefSeq" id="XP_025373965.1">
    <property type="nucleotide sequence ID" value="XM_025520170.1"/>
</dbReference>
<keyword evidence="3" id="KW-1185">Reference proteome</keyword>
<evidence type="ECO:0000313" key="3">
    <source>
        <dbReference type="Proteomes" id="UP000245768"/>
    </source>
</evidence>
<gene>
    <name evidence="2" type="ORF">FA10DRAFT_263037</name>
</gene>
<evidence type="ECO:0000313" key="2">
    <source>
        <dbReference type="EMBL" id="PWN86767.1"/>
    </source>
</evidence>
<reference evidence="2 3" key="1">
    <citation type="journal article" date="2018" name="Mol. Biol. Evol.">
        <title>Broad Genomic Sampling Reveals a Smut Pathogenic Ancestry of the Fungal Clade Ustilaginomycotina.</title>
        <authorList>
            <person name="Kijpornyongpan T."/>
            <person name="Mondo S.J."/>
            <person name="Barry K."/>
            <person name="Sandor L."/>
            <person name="Lee J."/>
            <person name="Lipzen A."/>
            <person name="Pangilinan J."/>
            <person name="LaButti K."/>
            <person name="Hainaut M."/>
            <person name="Henrissat B."/>
            <person name="Grigoriev I.V."/>
            <person name="Spatafora J.W."/>
            <person name="Aime M.C."/>
        </authorList>
    </citation>
    <scope>NUCLEOTIDE SEQUENCE [LARGE SCALE GENOMIC DNA]</scope>
    <source>
        <strain evidence="2 3">MCA 4198</strain>
    </source>
</reference>
<dbReference type="OrthoDB" id="3945418at2759"/>
<dbReference type="Proteomes" id="UP000245768">
    <property type="component" value="Unassembled WGS sequence"/>
</dbReference>
<dbReference type="AlphaFoldDB" id="A0A316YB29"/>
<evidence type="ECO:0008006" key="4">
    <source>
        <dbReference type="Google" id="ProtNLM"/>
    </source>
</evidence>
<dbReference type="GeneID" id="37042086"/>
<feature type="compositionally biased region" description="Polar residues" evidence="1">
    <location>
        <begin position="20"/>
        <end position="32"/>
    </location>
</feature>
<evidence type="ECO:0000256" key="1">
    <source>
        <dbReference type="SAM" id="MobiDB-lite"/>
    </source>
</evidence>
<name>A0A316YB29_9BASI</name>
<organism evidence="2 3">
    <name type="scientific">Acaromyces ingoldii</name>
    <dbReference type="NCBI Taxonomy" id="215250"/>
    <lineage>
        <taxon>Eukaryota</taxon>
        <taxon>Fungi</taxon>
        <taxon>Dikarya</taxon>
        <taxon>Basidiomycota</taxon>
        <taxon>Ustilaginomycotina</taxon>
        <taxon>Exobasidiomycetes</taxon>
        <taxon>Exobasidiales</taxon>
        <taxon>Cryptobasidiaceae</taxon>
        <taxon>Acaromyces</taxon>
    </lineage>
</organism>
<sequence length="756" mass="83834">MAGADNAARSLVDENEAHTNEPTTNNHRSFITEQRHHEVDDPCATPSWASASAASQSVGSSRGTHPSHSLVSGLEIDLEHEASSGLETRSQDLPEAASTYPLSETVFANVFWDMLRSSLGDGANDLGSTGLEMTNQSESTAMAALETSSPGICAPLLSVQDIERATPTLRSSRCVTPWELREVDEAPNMILSRMQRDIHALVRRIKPPEAPSKALADACLWLCQRFFFSHAHYPVKSEPLRHYASRPSMLMNLIAIGSLWNADERVYDHGRQLWLFTVRAASSRGTCLSLDDASVADLMSLLYVGHSYVLLSGDAMVHSLGRRAWISTHRMLEERLSVVPADPPSLDDLLAMSAESLDEAWHKWQREEESIRTTIGLCAYDSQQSLSMFRTPSPLTVLLQTRLPMPDELLAAASAQSWLTTYARFFPSFQRLCTPPCFGPLLLELHRCDNGLFRFEEHIERMAWPGIPLSEQILATLLEAIHVAWRLETDSNGKTSDFNSTSSLARSEDGPSCRTTVALRRWANLVKRVPKASSDKRFFLTERWHGIHLNMSFSGSRTVALLRSLPQRVRDSRPRYRGDADYPARTSIAAFRQELLPSRTVRQALYHAGCILARFTQLSRSASYPTYVVQGAFESAMFVVLCCLALQGMALSTSPFEIANLGSSSELEVLCSKHVAVGEEPCSTCGERQSSTPYGDRAASWINDGDVKQACFQGLALVENGHLILQLILDLLDSSKPKWCYALDCTDLLQSCQEHI</sequence>
<dbReference type="InParanoid" id="A0A316YB29"/>
<protein>
    <recommendedName>
        <fullName evidence="4">Transcription factor domain-containing protein</fullName>
    </recommendedName>
</protein>
<proteinExistence type="predicted"/>
<dbReference type="EMBL" id="KZ819642">
    <property type="protein sequence ID" value="PWN86767.1"/>
    <property type="molecule type" value="Genomic_DNA"/>
</dbReference>
<feature type="compositionally biased region" description="Low complexity" evidence="1">
    <location>
        <begin position="44"/>
        <end position="61"/>
    </location>
</feature>
<accession>A0A316YB29</accession>
<feature type="region of interest" description="Disordered" evidence="1">
    <location>
        <begin position="1"/>
        <end position="69"/>
    </location>
</feature>